<dbReference type="CDD" id="cd17470">
    <property type="entry name" value="T3SS_Flik_C"/>
    <property type="match status" value="1"/>
</dbReference>
<sequence length="623" mass="67283">MQIIPTSAGSFDVLISSSKENSSFADFFASVHEAIDSIERGENVSVSTALEEEQTTTAATPKVQSPYSRSTTNGVTYTLDEVCFTKQELAQLRRDLIKSGAPENALSKFDALVGQPDGATLAQVMASLQTLSGAPQLSDDDKAQITSLLKKIDSSGVLDARVQQLMADGKGEAALGTVYAFISQMDPTTALEVGATEAIAFGRGLGLDTSSLQTLANSFGGNNNANLLVGQLSALMAPVSSFFNEQKTAQKQLDTALKNTLQPLVSKARARTEKELQASALRNKEAQQSKLLIDQTVMKNSRQMLEETLGAGGQDGAKAVDMETALRQSDAISKKLDGSQSAGVGHAGSQEAKASADTGFSKASSNKEQASNVQSATNRRSEDTPLARTTTDERQNESGRRHSGDNRQEANSEAGRDPSWNEVTRKVETNPLFTMRQDNQVAASMIQNLGAAVEQPEAISQPAPIARYVSQQVEQGLLSNFRNGTTRLDLQLHPQELGAITLSLSLRNGEVSATIRSEKTETAEIVTRQLEAIRTNLEQQGLKVDKVEVQLNSRQQDENAWQNLDQHNSWQEEDARREELARLKNLSTMRSSSINSESADLEQPVHSSVHAARYATRTLNVVA</sequence>
<accession>A0A7W8FG50</accession>
<keyword evidence="3" id="KW-0969">Cilium</keyword>
<proteinExistence type="predicted"/>
<organism evidence="3 4">
    <name type="scientific">Desulfovibrio intestinalis</name>
    <dbReference type="NCBI Taxonomy" id="58621"/>
    <lineage>
        <taxon>Bacteria</taxon>
        <taxon>Pseudomonadati</taxon>
        <taxon>Thermodesulfobacteriota</taxon>
        <taxon>Desulfovibrionia</taxon>
        <taxon>Desulfovibrionales</taxon>
        <taxon>Desulfovibrionaceae</taxon>
        <taxon>Desulfovibrio</taxon>
    </lineage>
</organism>
<evidence type="ECO:0000313" key="4">
    <source>
        <dbReference type="Proteomes" id="UP000539075"/>
    </source>
</evidence>
<dbReference type="AlphaFoldDB" id="A0A7W8FG50"/>
<feature type="region of interest" description="Disordered" evidence="1">
    <location>
        <begin position="336"/>
        <end position="423"/>
    </location>
</feature>
<dbReference type="InterPro" id="IPR021136">
    <property type="entry name" value="Flagellar_hook_control-like_C"/>
</dbReference>
<dbReference type="Pfam" id="PF02120">
    <property type="entry name" value="Flg_hook"/>
    <property type="match status" value="1"/>
</dbReference>
<dbReference type="EMBL" id="JACHGO010000001">
    <property type="protein sequence ID" value="MBB5142457.1"/>
    <property type="molecule type" value="Genomic_DNA"/>
</dbReference>
<gene>
    <name evidence="3" type="ORF">HNQ38_000520</name>
</gene>
<dbReference type="Gene3D" id="3.30.750.140">
    <property type="match status" value="1"/>
</dbReference>
<evidence type="ECO:0000256" key="1">
    <source>
        <dbReference type="SAM" id="MobiDB-lite"/>
    </source>
</evidence>
<feature type="region of interest" description="Disordered" evidence="1">
    <location>
        <begin position="48"/>
        <end position="70"/>
    </location>
</feature>
<comment type="caution">
    <text evidence="3">The sequence shown here is derived from an EMBL/GenBank/DDBJ whole genome shotgun (WGS) entry which is preliminary data.</text>
</comment>
<keyword evidence="3" id="KW-0282">Flagellum</keyword>
<name>A0A7W8FG50_9BACT</name>
<feature type="compositionally biased region" description="Polar residues" evidence="1">
    <location>
        <begin position="361"/>
        <end position="378"/>
    </location>
</feature>
<reference evidence="3 4" key="1">
    <citation type="submission" date="2020-08" db="EMBL/GenBank/DDBJ databases">
        <title>Genomic Encyclopedia of Type Strains, Phase IV (KMG-IV): sequencing the most valuable type-strain genomes for metagenomic binning, comparative biology and taxonomic classification.</title>
        <authorList>
            <person name="Goeker M."/>
        </authorList>
    </citation>
    <scope>NUCLEOTIDE SEQUENCE [LARGE SCALE GENOMIC DNA]</scope>
    <source>
        <strain evidence="3 4">DSM 11275</strain>
    </source>
</reference>
<dbReference type="RefSeq" id="WP_183717826.1">
    <property type="nucleotide sequence ID" value="NZ_JACHGO010000001.1"/>
</dbReference>
<keyword evidence="3" id="KW-0966">Cell projection</keyword>
<dbReference type="InterPro" id="IPR038610">
    <property type="entry name" value="FliK-like_C_sf"/>
</dbReference>
<evidence type="ECO:0000259" key="2">
    <source>
        <dbReference type="Pfam" id="PF02120"/>
    </source>
</evidence>
<feature type="domain" description="Flagellar hook-length control protein-like C-terminal" evidence="2">
    <location>
        <begin position="478"/>
        <end position="557"/>
    </location>
</feature>
<feature type="compositionally biased region" description="Basic and acidic residues" evidence="1">
    <location>
        <begin position="379"/>
        <end position="416"/>
    </location>
</feature>
<evidence type="ECO:0000313" key="3">
    <source>
        <dbReference type="EMBL" id="MBB5142457.1"/>
    </source>
</evidence>
<protein>
    <submittedName>
        <fullName evidence="3">Flagellar hook-length control protein FliK</fullName>
    </submittedName>
</protein>
<keyword evidence="4" id="KW-1185">Reference proteome</keyword>
<dbReference type="Proteomes" id="UP000539075">
    <property type="component" value="Unassembled WGS sequence"/>
</dbReference>